<feature type="domain" description="ABC-type uncharacterised transport system" evidence="2">
    <location>
        <begin position="180"/>
        <end position="483"/>
    </location>
</feature>
<dbReference type="InterPro" id="IPR055396">
    <property type="entry name" value="DUF7088"/>
</dbReference>
<name>A0A238YPK3_9FLAO</name>
<evidence type="ECO:0000313" key="4">
    <source>
        <dbReference type="EMBL" id="SNR73067.1"/>
    </source>
</evidence>
<dbReference type="InterPro" id="IPR019863">
    <property type="entry name" value="Motility-assoc_ABC-rel_GldG"/>
</dbReference>
<proteinExistence type="predicted"/>
<keyword evidence="1" id="KW-0812">Transmembrane</keyword>
<keyword evidence="5" id="KW-1185">Reference proteome</keyword>
<dbReference type="Pfam" id="PF09822">
    <property type="entry name" value="ABC_transp_aux"/>
    <property type="match status" value="1"/>
</dbReference>
<evidence type="ECO:0000259" key="3">
    <source>
        <dbReference type="Pfam" id="PF23357"/>
    </source>
</evidence>
<dbReference type="AlphaFoldDB" id="A0A238YPK3"/>
<dbReference type="EMBL" id="FZNT01000010">
    <property type="protein sequence ID" value="SNR73067.1"/>
    <property type="molecule type" value="Genomic_DNA"/>
</dbReference>
<gene>
    <name evidence="4" type="ORF">SAMN06265371_11072</name>
</gene>
<feature type="domain" description="DUF7088" evidence="3">
    <location>
        <begin position="33"/>
        <end position="133"/>
    </location>
</feature>
<dbReference type="Proteomes" id="UP000198384">
    <property type="component" value="Unassembled WGS sequence"/>
</dbReference>
<evidence type="ECO:0000256" key="1">
    <source>
        <dbReference type="SAM" id="Phobius"/>
    </source>
</evidence>
<dbReference type="InterPro" id="IPR019196">
    <property type="entry name" value="ABC_transp_unknown"/>
</dbReference>
<keyword evidence="1" id="KW-0472">Membrane</keyword>
<organism evidence="4 5">
    <name type="scientific">Lutibacter agarilyticus</name>
    <dbReference type="NCBI Taxonomy" id="1109740"/>
    <lineage>
        <taxon>Bacteria</taxon>
        <taxon>Pseudomonadati</taxon>
        <taxon>Bacteroidota</taxon>
        <taxon>Flavobacteriia</taxon>
        <taxon>Flavobacteriales</taxon>
        <taxon>Flavobacteriaceae</taxon>
        <taxon>Lutibacter</taxon>
    </lineage>
</organism>
<dbReference type="NCBIfam" id="TIGR03521">
    <property type="entry name" value="GldG"/>
    <property type="match status" value="1"/>
</dbReference>
<sequence>MNNKYAKIITVIISLILINYIGSKLYKRFDLTEDHRYTLSETTLDIVENIEENILITIYLEGNFPAEFKRLQVETKLHLEELKAINKNIQFKFVNPTDIAEDLIESGLDPSRLQVQENGKLSEIIIFPWAVVQYKNNSETIQLLKDIFANSQDEQLESSIQNLEYAFVNAIHKLTSKKEKKIAIIKGNGELDDIYIADFLRKISEYYRLAPFTLDSVAKQPQKTLKELSEFDLIIVSKPTEQFSEEEKYTLDQFSMHGGKSLWLIDNVQAELDSLMLTGESLAYPRDLNLTDLFFNYGVRINYDLINDVYSSKIPLATGNVGNKTQFNAFNWNYFPLVNSKNNHAITNNIEAVNLKFPNSIDTLKNDIQKTILLQSSPLSKTIGTPTIISLKSIAEKTNPAEYTNGNIPIGVLLEGNFKSAYASRTKPFTINNSKDKSSVTKMIVIADGDIIANEVAKGQPLELGVDKWTNQRFGNKEFLLNCVNYLLDDNGLINIRSKTIKINFLDKEKVFNEARKWQLLNILFPLILLAIFGVTFKYYRKKKYQ</sequence>
<protein>
    <submittedName>
        <fullName evidence="4">Protein involved in gliding motility GldG</fullName>
    </submittedName>
</protein>
<reference evidence="4 5" key="1">
    <citation type="submission" date="2017-06" db="EMBL/GenBank/DDBJ databases">
        <authorList>
            <person name="Kim H.J."/>
            <person name="Triplett B.A."/>
        </authorList>
    </citation>
    <scope>NUCLEOTIDE SEQUENCE [LARGE SCALE GENOMIC DNA]</scope>
    <source>
        <strain evidence="4 5">DSM 29150</strain>
    </source>
</reference>
<evidence type="ECO:0000259" key="2">
    <source>
        <dbReference type="Pfam" id="PF09822"/>
    </source>
</evidence>
<dbReference type="OrthoDB" id="9777219at2"/>
<dbReference type="Pfam" id="PF23357">
    <property type="entry name" value="DUF7088"/>
    <property type="match status" value="1"/>
</dbReference>
<dbReference type="RefSeq" id="WP_089382641.1">
    <property type="nucleotide sequence ID" value="NZ_FZNT01000010.1"/>
</dbReference>
<keyword evidence="1" id="KW-1133">Transmembrane helix</keyword>
<accession>A0A238YPK3</accession>
<feature type="transmembrane region" description="Helical" evidence="1">
    <location>
        <begin position="518"/>
        <end position="540"/>
    </location>
</feature>
<evidence type="ECO:0000313" key="5">
    <source>
        <dbReference type="Proteomes" id="UP000198384"/>
    </source>
</evidence>